<gene>
    <name evidence="1" type="ORF">MPEBLZ_02505</name>
</gene>
<comment type="caution">
    <text evidence="1">The sequence shown here is derived from an EMBL/GenBank/DDBJ whole genome shotgun (WGS) entry which is preliminary data.</text>
</comment>
<evidence type="ECO:0000313" key="1">
    <source>
        <dbReference type="EMBL" id="KPQ42939.1"/>
    </source>
</evidence>
<dbReference type="EMBL" id="LKCM01000193">
    <property type="protein sequence ID" value="KPQ42939.1"/>
    <property type="molecule type" value="Genomic_DNA"/>
</dbReference>
<sequence length="37" mass="4106">MKPVILITATVVLALLIFSSLVYAVDNSSYDFKFIVN</sequence>
<dbReference type="Proteomes" id="UP000050360">
    <property type="component" value="Unassembled WGS sequence"/>
</dbReference>
<proteinExistence type="predicted"/>
<dbReference type="AlphaFoldDB" id="A0A0P8C808"/>
<organism evidence="1 2">
    <name type="scientific">Candidatus Methanoperedens nitratireducens</name>
    <dbReference type="NCBI Taxonomy" id="1392998"/>
    <lineage>
        <taxon>Archaea</taxon>
        <taxon>Methanobacteriati</taxon>
        <taxon>Methanobacteriota</taxon>
        <taxon>Stenosarchaea group</taxon>
        <taxon>Methanomicrobia</taxon>
        <taxon>Methanosarcinales</taxon>
        <taxon>ANME-2 cluster</taxon>
        <taxon>Candidatus Methanoperedentaceae</taxon>
        <taxon>Candidatus Methanoperedens</taxon>
    </lineage>
</organism>
<protein>
    <submittedName>
        <fullName evidence="1">Uncharacterized protein</fullName>
    </submittedName>
</protein>
<evidence type="ECO:0000313" key="2">
    <source>
        <dbReference type="Proteomes" id="UP000050360"/>
    </source>
</evidence>
<reference evidence="1 2" key="1">
    <citation type="submission" date="2015-09" db="EMBL/GenBank/DDBJ databases">
        <title>A metagenomics-based metabolic model of nitrate-dependent anaerobic oxidation of methane by Methanoperedens-like archaea.</title>
        <authorList>
            <person name="Arshad A."/>
            <person name="Speth D.R."/>
            <person name="De Graaf R.M."/>
            <person name="Op Den Camp H.J."/>
            <person name="Jetten M.S."/>
            <person name="Welte C.U."/>
        </authorList>
    </citation>
    <scope>NUCLEOTIDE SEQUENCE [LARGE SCALE GENOMIC DNA]</scope>
</reference>
<accession>A0A0P8C808</accession>
<name>A0A0P8C808_9EURY</name>